<name>W0F3X1_9BACT</name>
<reference evidence="2 3" key="1">
    <citation type="submission" date="2013-12" db="EMBL/GenBank/DDBJ databases">
        <authorList>
            <consortium name="DOE Joint Genome Institute"/>
            <person name="Eisen J."/>
            <person name="Huntemann M."/>
            <person name="Han J."/>
            <person name="Chen A."/>
            <person name="Kyrpides N."/>
            <person name="Mavromatis K."/>
            <person name="Markowitz V."/>
            <person name="Palaniappan K."/>
            <person name="Ivanova N."/>
            <person name="Schaumberg A."/>
            <person name="Pati A."/>
            <person name="Liolios K."/>
            <person name="Nordberg H.P."/>
            <person name="Cantor M.N."/>
            <person name="Hua S.X."/>
            <person name="Woyke T."/>
        </authorList>
    </citation>
    <scope>NUCLEOTIDE SEQUENCE [LARGE SCALE GENOMIC DNA]</scope>
    <source>
        <strain evidence="3">DSM 19437</strain>
    </source>
</reference>
<dbReference type="Proteomes" id="UP000003586">
    <property type="component" value="Chromosome"/>
</dbReference>
<keyword evidence="3" id="KW-1185">Reference proteome</keyword>
<evidence type="ECO:0008006" key="4">
    <source>
        <dbReference type="Google" id="ProtNLM"/>
    </source>
</evidence>
<feature type="signal peptide" evidence="1">
    <location>
        <begin position="1"/>
        <end position="21"/>
    </location>
</feature>
<dbReference type="RefSeq" id="WP_008585892.1">
    <property type="nucleotide sequence ID" value="NZ_CP007035.1"/>
</dbReference>
<dbReference type="HOGENOM" id="CLU_896289_0_0_10"/>
<proteinExistence type="predicted"/>
<organism evidence="2 3">
    <name type="scientific">Niabella soli DSM 19437</name>
    <dbReference type="NCBI Taxonomy" id="929713"/>
    <lineage>
        <taxon>Bacteria</taxon>
        <taxon>Pseudomonadati</taxon>
        <taxon>Bacteroidota</taxon>
        <taxon>Chitinophagia</taxon>
        <taxon>Chitinophagales</taxon>
        <taxon>Chitinophagaceae</taxon>
        <taxon>Niabella</taxon>
    </lineage>
</organism>
<gene>
    <name evidence="2" type="ORF">NIASO_12235</name>
</gene>
<protein>
    <recommendedName>
        <fullName evidence="4">Outer membrane protein beta-barrel domain-containing protein</fullName>
    </recommendedName>
</protein>
<evidence type="ECO:0000256" key="1">
    <source>
        <dbReference type="SAM" id="SignalP"/>
    </source>
</evidence>
<dbReference type="OrthoDB" id="666719at2"/>
<dbReference type="AlphaFoldDB" id="W0F3X1"/>
<dbReference type="KEGG" id="nso:NIASO_12235"/>
<feature type="chain" id="PRO_5004789104" description="Outer membrane protein beta-barrel domain-containing protein" evidence="1">
    <location>
        <begin position="22"/>
        <end position="296"/>
    </location>
</feature>
<evidence type="ECO:0000313" key="3">
    <source>
        <dbReference type="Proteomes" id="UP000003586"/>
    </source>
</evidence>
<keyword evidence="1" id="KW-0732">Signal</keyword>
<sequence length="296" mass="32962">MKTGRNILILIALMAPLWSQAQGRKEKSPVDTSEITVKVITEKNKDSVIVTENGQAWVKASKKRNVATSWLGIDLGFANFADNTNYTGAAAQAYAPGANANWFDLRFGKSINVNIWIVTQKINLVQHTLNLKYALGLELNNYRFKNPVRFNPDPATNVPDPAVVYMDNEPNRNYSKNKLAADYLTVPLMLNVAFPSKNRKIAEVGNKTVKIKASREFGFSFGVSAGYLYASRNKTITSDNGKQKAKDNFDLNPWKLSYVGELNLGYLSLYGSYAIKSMFKRGLEVTPYTVGIRLGL</sequence>
<evidence type="ECO:0000313" key="2">
    <source>
        <dbReference type="EMBL" id="AHF17682.1"/>
    </source>
</evidence>
<dbReference type="EMBL" id="CP007035">
    <property type="protein sequence ID" value="AHF17682.1"/>
    <property type="molecule type" value="Genomic_DNA"/>
</dbReference>
<accession>W0F3X1</accession>
<dbReference type="STRING" id="929713.NIASO_12235"/>